<proteinExistence type="predicted"/>
<keyword evidence="9" id="KW-1185">Reference proteome</keyword>
<dbReference type="PROSITE" id="PS00518">
    <property type="entry name" value="ZF_RING_1"/>
    <property type="match status" value="1"/>
</dbReference>
<dbReference type="Proteomes" id="UP000078348">
    <property type="component" value="Unassembled WGS sequence"/>
</dbReference>
<evidence type="ECO:0000256" key="5">
    <source>
        <dbReference type="SAM" id="Coils"/>
    </source>
</evidence>
<organism evidence="8 9">
    <name type="scientific">Blastocystis sp. subtype 1 (strain ATCC 50177 / NandII)</name>
    <dbReference type="NCBI Taxonomy" id="478820"/>
    <lineage>
        <taxon>Eukaryota</taxon>
        <taxon>Sar</taxon>
        <taxon>Stramenopiles</taxon>
        <taxon>Bigyra</taxon>
        <taxon>Opalozoa</taxon>
        <taxon>Opalinata</taxon>
        <taxon>Blastocystidae</taxon>
        <taxon>Blastocystis</taxon>
    </lineage>
</organism>
<comment type="caution">
    <text evidence="8">The sequence shown here is derived from an EMBL/GenBank/DDBJ whole genome shotgun (WGS) entry which is preliminary data.</text>
</comment>
<accession>A0A196SCR2</accession>
<protein>
    <recommendedName>
        <fullName evidence="10">RING-type domain-containing protein</fullName>
    </recommendedName>
</protein>
<evidence type="ECO:0000256" key="1">
    <source>
        <dbReference type="ARBA" id="ARBA00022723"/>
    </source>
</evidence>
<dbReference type="PROSITE" id="PS50089">
    <property type="entry name" value="ZF_RING_2"/>
    <property type="match status" value="1"/>
</dbReference>
<dbReference type="InterPro" id="IPR017907">
    <property type="entry name" value="Znf_RING_CS"/>
</dbReference>
<name>A0A196SCR2_BLAHN</name>
<evidence type="ECO:0000256" key="4">
    <source>
        <dbReference type="PROSITE-ProRule" id="PRU00042"/>
    </source>
</evidence>
<dbReference type="GO" id="GO:0008270">
    <property type="term" value="F:zinc ion binding"/>
    <property type="evidence" value="ECO:0007669"/>
    <property type="project" value="UniProtKB-KW"/>
</dbReference>
<gene>
    <name evidence="8" type="ORF">AV274_3502</name>
</gene>
<dbReference type="InterPro" id="IPR001841">
    <property type="entry name" value="Znf_RING"/>
</dbReference>
<dbReference type="Pfam" id="PF00097">
    <property type="entry name" value="zf-C3HC4"/>
    <property type="match status" value="1"/>
</dbReference>
<dbReference type="SUPFAM" id="SSF57850">
    <property type="entry name" value="RING/U-box"/>
    <property type="match status" value="1"/>
</dbReference>
<reference evidence="8 9" key="1">
    <citation type="submission" date="2016-05" db="EMBL/GenBank/DDBJ databases">
        <title>Nuclear genome of Blastocystis sp. subtype 1 NandII.</title>
        <authorList>
            <person name="Gentekaki E."/>
            <person name="Curtis B."/>
            <person name="Stairs C."/>
            <person name="Eme L."/>
            <person name="Herman E."/>
            <person name="Klimes V."/>
            <person name="Arias M.C."/>
            <person name="Elias M."/>
            <person name="Hilliou F."/>
            <person name="Klute M."/>
            <person name="Malik S.-B."/>
            <person name="Pightling A."/>
            <person name="Rachubinski R."/>
            <person name="Salas D."/>
            <person name="Schlacht A."/>
            <person name="Suga H."/>
            <person name="Archibald J."/>
            <person name="Ball S.G."/>
            <person name="Clark G."/>
            <person name="Dacks J."/>
            <person name="Van Der Giezen M."/>
            <person name="Tsaousis A."/>
            <person name="Roger A."/>
        </authorList>
    </citation>
    <scope>NUCLEOTIDE SEQUENCE [LARGE SCALE GENOMIC DNA]</scope>
    <source>
        <strain evidence="9">ATCC 50177 / NandII</strain>
    </source>
</reference>
<keyword evidence="2 4" id="KW-0863">Zinc-finger</keyword>
<dbReference type="InterPro" id="IPR018957">
    <property type="entry name" value="Znf_C3HC4_RING-type"/>
</dbReference>
<evidence type="ECO:0000256" key="2">
    <source>
        <dbReference type="ARBA" id="ARBA00022771"/>
    </source>
</evidence>
<dbReference type="EMBL" id="LXWW01000210">
    <property type="protein sequence ID" value="OAO14798.1"/>
    <property type="molecule type" value="Genomic_DNA"/>
</dbReference>
<feature type="coiled-coil region" evidence="5">
    <location>
        <begin position="146"/>
        <end position="173"/>
    </location>
</feature>
<dbReference type="InterPro" id="IPR013083">
    <property type="entry name" value="Znf_RING/FYVE/PHD"/>
</dbReference>
<evidence type="ECO:0000313" key="9">
    <source>
        <dbReference type="Proteomes" id="UP000078348"/>
    </source>
</evidence>
<dbReference type="InterPro" id="IPR013087">
    <property type="entry name" value="Znf_C2H2_type"/>
</dbReference>
<sequence length="205" mass="24224">MEVEAICDNCSNKNLQLLGANKEFFLAKCDHVFCGECVKKFIENNTHFLCPKCGKAVRQQDLLKETKEVHEMKKIKDARKEVFSALNAIVPDYSSKEAKQYNLMREDYLIQVINGNREEFNRKVSQSQDMDRWLMGKNAAKQNDYVNKLMRLIDEEKKKKKRMNEEYEKKRHGKKGVLTETVVKDYKNLFYDYILLHYTCCFHNG</sequence>
<evidence type="ECO:0000256" key="3">
    <source>
        <dbReference type="ARBA" id="ARBA00022833"/>
    </source>
</evidence>
<keyword evidence="5" id="KW-0175">Coiled coil</keyword>
<keyword evidence="1" id="KW-0479">Metal-binding</keyword>
<keyword evidence="3" id="KW-0862">Zinc</keyword>
<dbReference type="PROSITE" id="PS50157">
    <property type="entry name" value="ZINC_FINGER_C2H2_2"/>
    <property type="match status" value="1"/>
</dbReference>
<dbReference type="OrthoDB" id="296182at2759"/>
<dbReference type="AlphaFoldDB" id="A0A196SCR2"/>
<evidence type="ECO:0000259" key="6">
    <source>
        <dbReference type="PROSITE" id="PS50089"/>
    </source>
</evidence>
<evidence type="ECO:0000313" key="8">
    <source>
        <dbReference type="EMBL" id="OAO14798.1"/>
    </source>
</evidence>
<feature type="domain" description="RING-type" evidence="6">
    <location>
        <begin position="7"/>
        <end position="53"/>
    </location>
</feature>
<evidence type="ECO:0000259" key="7">
    <source>
        <dbReference type="PROSITE" id="PS50157"/>
    </source>
</evidence>
<evidence type="ECO:0008006" key="10">
    <source>
        <dbReference type="Google" id="ProtNLM"/>
    </source>
</evidence>
<feature type="domain" description="C2H2-type" evidence="7">
    <location>
        <begin position="48"/>
        <end position="75"/>
    </location>
</feature>
<dbReference type="Gene3D" id="3.30.40.10">
    <property type="entry name" value="Zinc/RING finger domain, C3HC4 (zinc finger)"/>
    <property type="match status" value="1"/>
</dbReference>